<gene>
    <name evidence="2" type="ORF">LTR84_002805</name>
</gene>
<dbReference type="GO" id="GO:0016491">
    <property type="term" value="F:oxidoreductase activity"/>
    <property type="evidence" value="ECO:0007669"/>
    <property type="project" value="UniProtKB-KW"/>
</dbReference>
<dbReference type="SUPFAM" id="SSF51735">
    <property type="entry name" value="NAD(P)-binding Rossmann-fold domains"/>
    <property type="match status" value="1"/>
</dbReference>
<dbReference type="Proteomes" id="UP001358417">
    <property type="component" value="Unassembled WGS sequence"/>
</dbReference>
<sequence length="336" mass="35968">MVSYSDIKLNNESLASGGSSPIAAFVGGTAGIGYEALLALLRYSSSPTIYIVGRGESRLNSLIETAQTLNANAKLIPIVANDLTLVKDAQKAAEQIAAQADHLDLLVTSQGFISFSSKPEYSTEGLDKVTAIRYHSRFRFIITLLPLLRKAPSPRVISVLASGQEGPLDLEDLGMTKPEKYGVFYAAGASSSLTTLAFEELSKQKENEKIVFIHIYPGLVSTGLQAVGGPAPLTFLFNNVLKAVFWLVGYTPREAGERVLFAATNGRFRKLQPGATGEGTLIQEGSNGSKGSGVYLVQGNSSVASGNAELKKLKDQDAGKKVIEYTLNEFERISKL</sequence>
<name>A0AAV9N917_9EURO</name>
<dbReference type="AlphaFoldDB" id="A0AAV9N917"/>
<dbReference type="InterPro" id="IPR002347">
    <property type="entry name" value="SDR_fam"/>
</dbReference>
<dbReference type="InterPro" id="IPR036291">
    <property type="entry name" value="NAD(P)-bd_dom_sf"/>
</dbReference>
<accession>A0AAV9N917</accession>
<keyword evidence="3" id="KW-1185">Reference proteome</keyword>
<reference evidence="2 3" key="1">
    <citation type="submission" date="2023-08" db="EMBL/GenBank/DDBJ databases">
        <title>Black Yeasts Isolated from many extreme environments.</title>
        <authorList>
            <person name="Coleine C."/>
            <person name="Stajich J.E."/>
            <person name="Selbmann L."/>
        </authorList>
    </citation>
    <scope>NUCLEOTIDE SEQUENCE [LARGE SCALE GENOMIC DNA]</scope>
    <source>
        <strain evidence="2 3">CCFEE 5792</strain>
    </source>
</reference>
<dbReference type="InterPro" id="IPR052228">
    <property type="entry name" value="Sec_Metab_Biosynth_Oxidored"/>
</dbReference>
<comment type="caution">
    <text evidence="2">The sequence shown here is derived from an EMBL/GenBank/DDBJ whole genome shotgun (WGS) entry which is preliminary data.</text>
</comment>
<organism evidence="2 3">
    <name type="scientific">Exophiala bonariae</name>
    <dbReference type="NCBI Taxonomy" id="1690606"/>
    <lineage>
        <taxon>Eukaryota</taxon>
        <taxon>Fungi</taxon>
        <taxon>Dikarya</taxon>
        <taxon>Ascomycota</taxon>
        <taxon>Pezizomycotina</taxon>
        <taxon>Eurotiomycetes</taxon>
        <taxon>Chaetothyriomycetidae</taxon>
        <taxon>Chaetothyriales</taxon>
        <taxon>Herpotrichiellaceae</taxon>
        <taxon>Exophiala</taxon>
    </lineage>
</organism>
<dbReference type="PANTHER" id="PTHR47534:SF3">
    <property type="entry name" value="ALCOHOL DEHYDROGENASE-LIKE C-TERMINAL DOMAIN-CONTAINING PROTEIN"/>
    <property type="match status" value="1"/>
</dbReference>
<dbReference type="Gene3D" id="3.40.50.720">
    <property type="entry name" value="NAD(P)-binding Rossmann-like Domain"/>
    <property type="match status" value="1"/>
</dbReference>
<evidence type="ECO:0008006" key="4">
    <source>
        <dbReference type="Google" id="ProtNLM"/>
    </source>
</evidence>
<keyword evidence="1" id="KW-0560">Oxidoreductase</keyword>
<evidence type="ECO:0000313" key="3">
    <source>
        <dbReference type="Proteomes" id="UP001358417"/>
    </source>
</evidence>
<dbReference type="EMBL" id="JAVRRD010000014">
    <property type="protein sequence ID" value="KAK5052001.1"/>
    <property type="molecule type" value="Genomic_DNA"/>
</dbReference>
<dbReference type="GeneID" id="89971004"/>
<evidence type="ECO:0000256" key="1">
    <source>
        <dbReference type="ARBA" id="ARBA00023002"/>
    </source>
</evidence>
<dbReference type="Pfam" id="PF00106">
    <property type="entry name" value="adh_short"/>
    <property type="match status" value="1"/>
</dbReference>
<protein>
    <recommendedName>
        <fullName evidence="4">NAD(P)-binding protein</fullName>
    </recommendedName>
</protein>
<evidence type="ECO:0000313" key="2">
    <source>
        <dbReference type="EMBL" id="KAK5052001.1"/>
    </source>
</evidence>
<proteinExistence type="predicted"/>
<dbReference type="PANTHER" id="PTHR47534">
    <property type="entry name" value="YALI0E05731P"/>
    <property type="match status" value="1"/>
</dbReference>
<dbReference type="RefSeq" id="XP_064706015.1">
    <property type="nucleotide sequence ID" value="XM_064846405.1"/>
</dbReference>